<organism evidence="1 2">
    <name type="scientific">Lentinus tigrinus ALCF2SS1-6</name>
    <dbReference type="NCBI Taxonomy" id="1328759"/>
    <lineage>
        <taxon>Eukaryota</taxon>
        <taxon>Fungi</taxon>
        <taxon>Dikarya</taxon>
        <taxon>Basidiomycota</taxon>
        <taxon>Agaricomycotina</taxon>
        <taxon>Agaricomycetes</taxon>
        <taxon>Polyporales</taxon>
        <taxon>Polyporaceae</taxon>
        <taxon>Lentinus</taxon>
    </lineage>
</organism>
<dbReference type="EMBL" id="ML122321">
    <property type="protein sequence ID" value="RPD53467.1"/>
    <property type="molecule type" value="Genomic_DNA"/>
</dbReference>
<protein>
    <submittedName>
        <fullName evidence="1">Uncharacterized protein</fullName>
    </submittedName>
</protein>
<evidence type="ECO:0000313" key="2">
    <source>
        <dbReference type="Proteomes" id="UP000313359"/>
    </source>
</evidence>
<dbReference type="AlphaFoldDB" id="A0A5C2RSL3"/>
<keyword evidence="2" id="KW-1185">Reference proteome</keyword>
<dbReference type="OrthoDB" id="10263073at2759"/>
<gene>
    <name evidence="1" type="ORF">L227DRAFT_557607</name>
</gene>
<dbReference type="InterPro" id="IPR011051">
    <property type="entry name" value="RmlC_Cupin_sf"/>
</dbReference>
<dbReference type="Gene3D" id="2.60.120.10">
    <property type="entry name" value="Jelly Rolls"/>
    <property type="match status" value="1"/>
</dbReference>
<sequence>MSATSPSSSQNYLVRTADLPSDALEHRIHPIVHTNHRYQLSLGDITGLTKTAVHLGRLPPGATSTTLHWHTHEDEWFYVLEAGPDAVLLVWEGDSEVKDREVVVPREERVQKGDFFGFKAGVPCAHAFRAGATEMVYLIGGSREPLDISRYPAEGKSRIVSREAEWTVEDRSVIMEEKQPYQK</sequence>
<evidence type="ECO:0000313" key="1">
    <source>
        <dbReference type="EMBL" id="RPD53467.1"/>
    </source>
</evidence>
<dbReference type="CDD" id="cd02224">
    <property type="entry name" value="cupin_SPO2919-like"/>
    <property type="match status" value="1"/>
</dbReference>
<name>A0A5C2RSL3_9APHY</name>
<dbReference type="InterPro" id="IPR014710">
    <property type="entry name" value="RmlC-like_jellyroll"/>
</dbReference>
<dbReference type="Proteomes" id="UP000313359">
    <property type="component" value="Unassembled WGS sequence"/>
</dbReference>
<dbReference type="SUPFAM" id="SSF51182">
    <property type="entry name" value="RmlC-like cupins"/>
    <property type="match status" value="1"/>
</dbReference>
<reference evidence="1" key="1">
    <citation type="journal article" date="2018" name="Genome Biol. Evol.">
        <title>Genomics and development of Lentinus tigrinus, a white-rot wood-decaying mushroom with dimorphic fruiting bodies.</title>
        <authorList>
            <person name="Wu B."/>
            <person name="Xu Z."/>
            <person name="Knudson A."/>
            <person name="Carlson A."/>
            <person name="Chen N."/>
            <person name="Kovaka S."/>
            <person name="LaButti K."/>
            <person name="Lipzen A."/>
            <person name="Pennachio C."/>
            <person name="Riley R."/>
            <person name="Schakwitz W."/>
            <person name="Umezawa K."/>
            <person name="Ohm R.A."/>
            <person name="Grigoriev I.V."/>
            <person name="Nagy L.G."/>
            <person name="Gibbons J."/>
            <person name="Hibbett D."/>
        </authorList>
    </citation>
    <scope>NUCLEOTIDE SEQUENCE [LARGE SCALE GENOMIC DNA]</scope>
    <source>
        <strain evidence="1">ALCF2SS1-6</strain>
    </source>
</reference>
<accession>A0A5C2RSL3</accession>
<proteinExistence type="predicted"/>